<dbReference type="GeneTree" id="ENSGT01100000263473"/>
<accession>A0A667WIA8</accession>
<dbReference type="InterPro" id="IPR016186">
    <property type="entry name" value="C-type_lectin-like/link_sf"/>
</dbReference>
<keyword evidence="1" id="KW-1015">Disulfide bond</keyword>
<evidence type="ECO:0000313" key="4">
    <source>
        <dbReference type="Proteomes" id="UP000472263"/>
    </source>
</evidence>
<dbReference type="PROSITE" id="PS50041">
    <property type="entry name" value="C_TYPE_LECTIN_2"/>
    <property type="match status" value="3"/>
</dbReference>
<organism evidence="3 4">
    <name type="scientific">Myripristis murdjan</name>
    <name type="common">pinecone soldierfish</name>
    <dbReference type="NCBI Taxonomy" id="586833"/>
    <lineage>
        <taxon>Eukaryota</taxon>
        <taxon>Metazoa</taxon>
        <taxon>Chordata</taxon>
        <taxon>Craniata</taxon>
        <taxon>Vertebrata</taxon>
        <taxon>Euteleostomi</taxon>
        <taxon>Actinopterygii</taxon>
        <taxon>Neopterygii</taxon>
        <taxon>Teleostei</taxon>
        <taxon>Neoteleostei</taxon>
        <taxon>Acanthomorphata</taxon>
        <taxon>Holocentriformes</taxon>
        <taxon>Holocentridae</taxon>
        <taxon>Myripristis</taxon>
    </lineage>
</organism>
<dbReference type="Proteomes" id="UP000472263">
    <property type="component" value="Chromosome 8"/>
</dbReference>
<reference evidence="3" key="1">
    <citation type="submission" date="2019-06" db="EMBL/GenBank/DDBJ databases">
        <authorList>
            <consortium name="Wellcome Sanger Institute Data Sharing"/>
        </authorList>
    </citation>
    <scope>NUCLEOTIDE SEQUENCE [LARGE SCALE GENOMIC DNA]</scope>
</reference>
<dbReference type="InParanoid" id="A0A667WIA8"/>
<name>A0A667WIA8_9TELE</name>
<dbReference type="InterPro" id="IPR001304">
    <property type="entry name" value="C-type_lectin-like"/>
</dbReference>
<dbReference type="PROSITE" id="PS00615">
    <property type="entry name" value="C_TYPE_LECTIN_1"/>
    <property type="match status" value="1"/>
</dbReference>
<dbReference type="AlphaFoldDB" id="A0A667WIA8"/>
<feature type="domain" description="C-type lectin" evidence="2">
    <location>
        <begin position="244"/>
        <end position="350"/>
    </location>
</feature>
<dbReference type="SMART" id="SM00034">
    <property type="entry name" value="CLECT"/>
    <property type="match status" value="3"/>
</dbReference>
<reference evidence="3" key="3">
    <citation type="submission" date="2025-09" db="UniProtKB">
        <authorList>
            <consortium name="Ensembl"/>
        </authorList>
    </citation>
    <scope>IDENTIFICATION</scope>
</reference>
<dbReference type="InterPro" id="IPR016187">
    <property type="entry name" value="CTDL_fold"/>
</dbReference>
<evidence type="ECO:0000259" key="2">
    <source>
        <dbReference type="PROSITE" id="PS50041"/>
    </source>
</evidence>
<dbReference type="PANTHER" id="PTHR45784">
    <property type="entry name" value="C-TYPE LECTIN DOMAIN FAMILY 20 MEMBER A-RELATED"/>
    <property type="match status" value="1"/>
</dbReference>
<reference evidence="3" key="2">
    <citation type="submission" date="2025-08" db="UniProtKB">
        <authorList>
            <consortium name="Ensembl"/>
        </authorList>
    </citation>
    <scope>IDENTIFICATION</scope>
</reference>
<dbReference type="Ensembl" id="ENSMMDT00005001154.1">
    <property type="protein sequence ID" value="ENSMMDP00005001132.1"/>
    <property type="gene ID" value="ENSMMDG00005000665.1"/>
</dbReference>
<feature type="domain" description="C-type lectin" evidence="2">
    <location>
        <begin position="133"/>
        <end position="245"/>
    </location>
</feature>
<proteinExistence type="predicted"/>
<protein>
    <recommendedName>
        <fullName evidence="2">C-type lectin domain-containing protein</fullName>
    </recommendedName>
</protein>
<evidence type="ECO:0000313" key="3">
    <source>
        <dbReference type="Ensembl" id="ENSMMDP00005001132.1"/>
    </source>
</evidence>
<dbReference type="Gene3D" id="3.10.100.10">
    <property type="entry name" value="Mannose-Binding Protein A, subunit A"/>
    <property type="match status" value="3"/>
</dbReference>
<dbReference type="PANTHER" id="PTHR45784:SF3">
    <property type="entry name" value="C-TYPE LECTIN DOMAIN FAMILY 4 MEMBER K-LIKE-RELATED"/>
    <property type="match status" value="1"/>
</dbReference>
<dbReference type="InterPro" id="IPR018378">
    <property type="entry name" value="C-type_lectin_CS"/>
</dbReference>
<dbReference type="Pfam" id="PF00059">
    <property type="entry name" value="Lectin_C"/>
    <property type="match status" value="3"/>
</dbReference>
<dbReference type="SUPFAM" id="SSF56436">
    <property type="entry name" value="C-type lectin-like"/>
    <property type="match status" value="3"/>
</dbReference>
<keyword evidence="4" id="KW-1185">Reference proteome</keyword>
<sequence length="354" mass="41054">MAETPTDTPTSGMCALPSCCPRRYHFVAEKKSWAEAQSSCRQTYTDLATVASEEDEAELTDALGEHHGSQVWIGQYDDISSWRWSLQSETYYSEGETEFRMWASTEPHSIYTENCAFTKSDRSWADIDCMTALPFFCYHGKKKTTTVWVQGIQRAQSYCRQHHTDLASVRNQDENREMVTLVPSRQIVWIGLFRDSWKWSDGSTEFRMWASPEPHSIYTENCAFTNWVGLWADIDCMRALPFLCYHGKRTEQQQCGYRGLRGYCRQYHTDLPSVRNQDENREMVTLVPSGQIVWIGLFRDSWKWSDGSATSFQNWNERQPERRIKESCVASRAGKWENLSCASKLFFACYSGEL</sequence>
<evidence type="ECO:0000256" key="1">
    <source>
        <dbReference type="ARBA" id="ARBA00023157"/>
    </source>
</evidence>
<feature type="domain" description="C-type lectin" evidence="2">
    <location>
        <begin position="24"/>
        <end position="138"/>
    </location>
</feature>